<gene>
    <name evidence="1" type="ORF">LX69_02162</name>
</gene>
<protein>
    <submittedName>
        <fullName evidence="1">Uncharacterized protein</fullName>
    </submittedName>
</protein>
<dbReference type="Pfam" id="PF20181">
    <property type="entry name" value="DUF6544"/>
    <property type="match status" value="1"/>
</dbReference>
<sequence>MPLLLKTRYHHERQTELLRQPPLNSCDYLTPQAIAHLPKAIQHHLQLSGFMNHPLPMQADIRWKNVYFKRTFKSALKKMDCTQYNAVTPPCRLAYMRIKYKGCALIQGRDKYQDGRGNMRIAIGGIVPIVNASGDEMTSSALLTLLAEAFLVPGYLLQPYITWNPISEQTIRATITHQGVSATGTFHFNNNGQLSHFDTNERWMAMPDGSYRQTPWRAEINEYFAQEKLCLPGNMRAIWQLPEGDYEYFRGDIFGIDYHNHG</sequence>
<proteinExistence type="predicted"/>
<evidence type="ECO:0000313" key="1">
    <source>
        <dbReference type="EMBL" id="PZX15325.1"/>
    </source>
</evidence>
<dbReference type="InterPro" id="IPR046674">
    <property type="entry name" value="DUF6544"/>
</dbReference>
<keyword evidence="2" id="KW-1185">Reference proteome</keyword>
<organism evidence="1 2">
    <name type="scientific">Breznakibacter xylanolyticus</name>
    <dbReference type="NCBI Taxonomy" id="990"/>
    <lineage>
        <taxon>Bacteria</taxon>
        <taxon>Pseudomonadati</taxon>
        <taxon>Bacteroidota</taxon>
        <taxon>Bacteroidia</taxon>
        <taxon>Marinilabiliales</taxon>
        <taxon>Marinilabiliaceae</taxon>
        <taxon>Breznakibacter</taxon>
    </lineage>
</organism>
<accession>A0A2W7N4P4</accession>
<dbReference type="EMBL" id="QKZK01000016">
    <property type="protein sequence ID" value="PZX15325.1"/>
    <property type="molecule type" value="Genomic_DNA"/>
</dbReference>
<reference evidence="1 2" key="1">
    <citation type="submission" date="2018-06" db="EMBL/GenBank/DDBJ databases">
        <title>Genomic Encyclopedia of Archaeal and Bacterial Type Strains, Phase II (KMG-II): from individual species to whole genera.</title>
        <authorList>
            <person name="Goeker M."/>
        </authorList>
    </citation>
    <scope>NUCLEOTIDE SEQUENCE [LARGE SCALE GENOMIC DNA]</scope>
    <source>
        <strain evidence="1 2">DSM 6779</strain>
    </source>
</reference>
<dbReference type="AlphaFoldDB" id="A0A2W7N4P4"/>
<dbReference type="Proteomes" id="UP000249239">
    <property type="component" value="Unassembled WGS sequence"/>
</dbReference>
<comment type="caution">
    <text evidence="1">The sequence shown here is derived from an EMBL/GenBank/DDBJ whole genome shotgun (WGS) entry which is preliminary data.</text>
</comment>
<name>A0A2W7N4P4_9BACT</name>
<dbReference type="RefSeq" id="WP_111446008.1">
    <property type="nucleotide sequence ID" value="NZ_QKZK01000016.1"/>
</dbReference>
<evidence type="ECO:0000313" key="2">
    <source>
        <dbReference type="Proteomes" id="UP000249239"/>
    </source>
</evidence>
<dbReference type="OrthoDB" id="9786534at2"/>